<reference evidence="4" key="2">
    <citation type="submission" date="2023-06" db="EMBL/GenBank/DDBJ databases">
        <authorList>
            <consortium name="Lawrence Berkeley National Laboratory"/>
            <person name="Haridas S."/>
            <person name="Hensen N."/>
            <person name="Bonometti L."/>
            <person name="Westerberg I."/>
            <person name="Brannstrom I.O."/>
            <person name="Guillou S."/>
            <person name="Cros-Aarteil S."/>
            <person name="Calhoun S."/>
            <person name="Kuo A."/>
            <person name="Mondo S."/>
            <person name="Pangilinan J."/>
            <person name="Riley R."/>
            <person name="LaButti K."/>
            <person name="Andreopoulos B."/>
            <person name="Lipzen A."/>
            <person name="Chen C."/>
            <person name="Yanf M."/>
            <person name="Daum C."/>
            <person name="Ng V."/>
            <person name="Clum A."/>
            <person name="Steindorff A."/>
            <person name="Ohm R."/>
            <person name="Martin F."/>
            <person name="Silar P."/>
            <person name="Natvig D."/>
            <person name="Lalanne C."/>
            <person name="Gautier V."/>
            <person name="Ament-velasquez S.L."/>
            <person name="Kruys A."/>
            <person name="Hutchinson M.I."/>
            <person name="Powell A.J."/>
            <person name="Barry K."/>
            <person name="Miller A.N."/>
            <person name="Grigoriev I.V."/>
            <person name="Debuchy R."/>
            <person name="Gladieux P."/>
            <person name="Thoren M.H."/>
            <person name="Johannesson H."/>
        </authorList>
    </citation>
    <scope>NUCLEOTIDE SEQUENCE</scope>
    <source>
        <strain evidence="4">CBS 232.78</strain>
    </source>
</reference>
<keyword evidence="3" id="KW-0732">Signal</keyword>
<keyword evidence="2" id="KW-0472">Membrane</keyword>
<feature type="compositionally biased region" description="Low complexity" evidence="1">
    <location>
        <begin position="149"/>
        <end position="170"/>
    </location>
</feature>
<feature type="chain" id="PRO_5041956918" evidence="3">
    <location>
        <begin position="21"/>
        <end position="196"/>
    </location>
</feature>
<dbReference type="Proteomes" id="UP001285441">
    <property type="component" value="Unassembled WGS sequence"/>
</dbReference>
<comment type="caution">
    <text evidence="4">The sequence shown here is derived from an EMBL/GenBank/DDBJ whole genome shotgun (WGS) entry which is preliminary data.</text>
</comment>
<evidence type="ECO:0000313" key="4">
    <source>
        <dbReference type="EMBL" id="KAK3377610.1"/>
    </source>
</evidence>
<proteinExistence type="predicted"/>
<dbReference type="EMBL" id="JAULSW010000006">
    <property type="protein sequence ID" value="KAK3377610.1"/>
    <property type="molecule type" value="Genomic_DNA"/>
</dbReference>
<reference evidence="4" key="1">
    <citation type="journal article" date="2023" name="Mol. Phylogenet. Evol.">
        <title>Genome-scale phylogeny and comparative genomics of the fungal order Sordariales.</title>
        <authorList>
            <person name="Hensen N."/>
            <person name="Bonometti L."/>
            <person name="Westerberg I."/>
            <person name="Brannstrom I.O."/>
            <person name="Guillou S."/>
            <person name="Cros-Aarteil S."/>
            <person name="Calhoun S."/>
            <person name="Haridas S."/>
            <person name="Kuo A."/>
            <person name="Mondo S."/>
            <person name="Pangilinan J."/>
            <person name="Riley R."/>
            <person name="LaButti K."/>
            <person name="Andreopoulos B."/>
            <person name="Lipzen A."/>
            <person name="Chen C."/>
            <person name="Yan M."/>
            <person name="Daum C."/>
            <person name="Ng V."/>
            <person name="Clum A."/>
            <person name="Steindorff A."/>
            <person name="Ohm R.A."/>
            <person name="Martin F."/>
            <person name="Silar P."/>
            <person name="Natvig D.O."/>
            <person name="Lalanne C."/>
            <person name="Gautier V."/>
            <person name="Ament-Velasquez S.L."/>
            <person name="Kruys A."/>
            <person name="Hutchinson M.I."/>
            <person name="Powell A.J."/>
            <person name="Barry K."/>
            <person name="Miller A.N."/>
            <person name="Grigoriev I.V."/>
            <person name="Debuchy R."/>
            <person name="Gladieux P."/>
            <person name="Hiltunen Thoren M."/>
            <person name="Johannesson H."/>
        </authorList>
    </citation>
    <scope>NUCLEOTIDE SEQUENCE</scope>
    <source>
        <strain evidence="4">CBS 232.78</strain>
    </source>
</reference>
<dbReference type="AlphaFoldDB" id="A0AAE0NBR9"/>
<keyword evidence="5" id="KW-1185">Reference proteome</keyword>
<organism evidence="4 5">
    <name type="scientific">Podospora didyma</name>
    <dbReference type="NCBI Taxonomy" id="330526"/>
    <lineage>
        <taxon>Eukaryota</taxon>
        <taxon>Fungi</taxon>
        <taxon>Dikarya</taxon>
        <taxon>Ascomycota</taxon>
        <taxon>Pezizomycotina</taxon>
        <taxon>Sordariomycetes</taxon>
        <taxon>Sordariomycetidae</taxon>
        <taxon>Sordariales</taxon>
        <taxon>Podosporaceae</taxon>
        <taxon>Podospora</taxon>
    </lineage>
</organism>
<accession>A0AAE0NBR9</accession>
<feature type="region of interest" description="Disordered" evidence="1">
    <location>
        <begin position="136"/>
        <end position="170"/>
    </location>
</feature>
<sequence>MRVSLLYSFLTVLVAVTAQGTLEFDDYASLLKRQAPGTPQYDCHAACGRVVAARKETGYCTNTSWTDAYAACLKCALQYSIWSIYGPGVTSVSQACSLTPTPSPSGAVAASTTSVSSLTTEPSFISTTVALTSVPTSSPSIRPAAGLNTTTTTSTSAAGSAATTSPTPTAGARRLASGYLLGVGTLAAIFAGLLVV</sequence>
<feature type="signal peptide" evidence="3">
    <location>
        <begin position="1"/>
        <end position="20"/>
    </location>
</feature>
<feature type="transmembrane region" description="Helical" evidence="2">
    <location>
        <begin position="176"/>
        <end position="195"/>
    </location>
</feature>
<keyword evidence="2" id="KW-1133">Transmembrane helix</keyword>
<keyword evidence="2" id="KW-0812">Transmembrane</keyword>
<evidence type="ECO:0000256" key="1">
    <source>
        <dbReference type="SAM" id="MobiDB-lite"/>
    </source>
</evidence>
<gene>
    <name evidence="4" type="ORF">B0H63DRAFT_221031</name>
</gene>
<name>A0AAE0NBR9_9PEZI</name>
<evidence type="ECO:0000256" key="3">
    <source>
        <dbReference type="SAM" id="SignalP"/>
    </source>
</evidence>
<protein>
    <submittedName>
        <fullName evidence="4">Uncharacterized protein</fullName>
    </submittedName>
</protein>
<evidence type="ECO:0000313" key="5">
    <source>
        <dbReference type="Proteomes" id="UP001285441"/>
    </source>
</evidence>
<evidence type="ECO:0000256" key="2">
    <source>
        <dbReference type="SAM" id="Phobius"/>
    </source>
</evidence>